<dbReference type="PhylomeDB" id="J9E9B6"/>
<dbReference type="PANTHER" id="PTHR13261">
    <property type="entry name" value="BRCA2 AND CDKN1A INTERACTING PROTEIN"/>
    <property type="match status" value="1"/>
</dbReference>
<evidence type="ECO:0000256" key="1">
    <source>
        <dbReference type="ARBA" id="ARBA00006781"/>
    </source>
</evidence>
<dbReference type="GO" id="GO:0005634">
    <property type="term" value="C:nucleus"/>
    <property type="evidence" value="ECO:0007669"/>
    <property type="project" value="TreeGrafter"/>
</dbReference>
<dbReference type="Pfam" id="PF13862">
    <property type="entry name" value="BCCIP"/>
    <property type="match status" value="1"/>
</dbReference>
<feature type="compositionally biased region" description="Polar residues" evidence="2">
    <location>
        <begin position="41"/>
        <end position="53"/>
    </location>
</feature>
<sequence>MPMTRSMAARQTESAVNDEEKFYDVKSEDKADKKKPDGGSIQRNNTEVQQNPTFAPHPQDLGRLIPEFSEGDGVIKWLRRIDHFRIIYGWTEQMCLLYATTRLSGAASSWYRRQEETIFTWIQFKEQLVAAFPETYDEADIHRQLEAAKILKGESYESFVYRVDALAQKGDFSTSATLKYIIKGLRDDKVYGSLLSRQYSSTLELIRHIKWVAANLDMVPPHAASGHLPSIRIYRNREHTGLVSRNHNPAANKMTSKKVKVQSHEEDEAEQMVAKSDSGEDSSDDENPDIYKGDEGITVDFEGRNPIDSDSDGIKQMLGQLFVKAHIDLNELSGLIIGQNYVGSVLKQAYTDDDDEEEDEDMEDPCQIVFGVTTAINLTNKQDHPCIKQLQKLIFEKAEKYATDSVLKLFREALQSGSKSTALLLNERFVNIPAAVCVPMFENLIVEMDRARVKGMPYKFDYFLMFVKYYQKAAAGSKAAEVLYSNDEEEYFIKDSLASFDYSVQKETTTALAGNWLEEDEELQPFRKVLLIEANKLPDIIGTVKSLIAGAVSN</sequence>
<dbReference type="eggNOG" id="KOG3034">
    <property type="taxonomic scope" value="Eukaryota"/>
</dbReference>
<evidence type="ECO:0000313" key="4">
    <source>
        <dbReference type="EMBL" id="EJY57446.1"/>
    </source>
</evidence>
<dbReference type="Pfam" id="PF03732">
    <property type="entry name" value="Retrotrans_gag"/>
    <property type="match status" value="1"/>
</dbReference>
<proteinExistence type="inferred from homology"/>
<feature type="region of interest" description="Disordered" evidence="2">
    <location>
        <begin position="242"/>
        <end position="306"/>
    </location>
</feature>
<dbReference type="PANTHER" id="PTHR13261:SF0">
    <property type="entry name" value="BRCA2 AND CDKN1A-INTERACTING PROTEIN"/>
    <property type="match status" value="1"/>
</dbReference>
<reference evidence="4" key="2">
    <citation type="journal article" date="2007" name="Science">
        <title>Genome sequence of Aedes aegypti, a major arbovirus vector.</title>
        <authorList>
            <person name="Nene V."/>
            <person name="Wortman J.R."/>
            <person name="Lawson D."/>
            <person name="Haas B."/>
            <person name="Kodira C."/>
            <person name="Tu Z.J."/>
            <person name="Loftus B."/>
            <person name="Xi Z."/>
            <person name="Megy K."/>
            <person name="Grabherr M."/>
            <person name="Ren Q."/>
            <person name="Zdobnov E.M."/>
            <person name="Lobo N.F."/>
            <person name="Campbell K.S."/>
            <person name="Brown S.E."/>
            <person name="Bonaldo M.F."/>
            <person name="Zhu J."/>
            <person name="Sinkins S.P."/>
            <person name="Hogenkamp D.G."/>
            <person name="Amedeo P."/>
            <person name="Arensburger P."/>
            <person name="Atkinson P.W."/>
            <person name="Bidwell S."/>
            <person name="Biedler J."/>
            <person name="Birney E."/>
            <person name="Bruggner R.V."/>
            <person name="Costas J."/>
            <person name="Coy M.R."/>
            <person name="Crabtree J."/>
            <person name="Crawford M."/>
            <person name="Debruyn B."/>
            <person name="Decaprio D."/>
            <person name="Eiglmeier K."/>
            <person name="Eisenstadt E."/>
            <person name="El-Dorry H."/>
            <person name="Gelbart W.M."/>
            <person name="Gomes S.L."/>
            <person name="Hammond M."/>
            <person name="Hannick L.I."/>
            <person name="Hogan J.R."/>
            <person name="Holmes M.H."/>
            <person name="Jaffe D."/>
            <person name="Johnston J.S."/>
            <person name="Kennedy R.C."/>
            <person name="Koo H."/>
            <person name="Kravitz S."/>
            <person name="Kriventseva E.V."/>
            <person name="Kulp D."/>
            <person name="Labutti K."/>
            <person name="Lee E."/>
            <person name="Li S."/>
            <person name="Lovin D.D."/>
            <person name="Mao C."/>
            <person name="Mauceli E."/>
            <person name="Menck C.F."/>
            <person name="Miller J.R."/>
            <person name="Montgomery P."/>
            <person name="Mori A."/>
            <person name="Nascimento A.L."/>
            <person name="Naveira H.F."/>
            <person name="Nusbaum C."/>
            <person name="O'leary S."/>
            <person name="Orvis J."/>
            <person name="Pertea M."/>
            <person name="Quesneville H."/>
            <person name="Reidenbach K.R."/>
            <person name="Rogers Y.H."/>
            <person name="Roth C.W."/>
            <person name="Schneider J.R."/>
            <person name="Schatz M."/>
            <person name="Shumway M."/>
            <person name="Stanke M."/>
            <person name="Stinson E.O."/>
            <person name="Tubio J.M."/>
            <person name="Vanzee J.P."/>
            <person name="Verjovski-Almeida S."/>
            <person name="Werner D."/>
            <person name="White O."/>
            <person name="Wyder S."/>
            <person name="Zeng Q."/>
            <person name="Zhao Q."/>
            <person name="Zhao Y."/>
            <person name="Hill C.A."/>
            <person name="Raikhel A.S."/>
            <person name="Soares M.B."/>
            <person name="Knudson D.L."/>
            <person name="Lee N.H."/>
            <person name="Galagan J."/>
            <person name="Salzberg S.L."/>
            <person name="Paulsen I.T."/>
            <person name="Dimopoulos G."/>
            <person name="Collins F.H."/>
            <person name="Birren B."/>
            <person name="Fraser-Liggett C.M."/>
            <person name="Severson D.W."/>
        </authorList>
    </citation>
    <scope>NUCLEOTIDE SEQUENCE [LARGE SCALE GENOMIC DNA]</scope>
    <source>
        <strain evidence="4">Liverpool</strain>
    </source>
</reference>
<organism evidence="4 5">
    <name type="scientific">Aedes aegypti</name>
    <name type="common">Yellowfever mosquito</name>
    <name type="synonym">Culex aegypti</name>
    <dbReference type="NCBI Taxonomy" id="7159"/>
    <lineage>
        <taxon>Eukaryota</taxon>
        <taxon>Metazoa</taxon>
        <taxon>Ecdysozoa</taxon>
        <taxon>Arthropoda</taxon>
        <taxon>Hexapoda</taxon>
        <taxon>Insecta</taxon>
        <taxon>Pterygota</taxon>
        <taxon>Neoptera</taxon>
        <taxon>Endopterygota</taxon>
        <taxon>Diptera</taxon>
        <taxon>Nematocera</taxon>
        <taxon>Culicoidea</taxon>
        <taxon>Culicidae</taxon>
        <taxon>Culicinae</taxon>
        <taxon>Aedini</taxon>
        <taxon>Aedes</taxon>
        <taxon>Stegomyia</taxon>
    </lineage>
</organism>
<feature type="region of interest" description="Disordered" evidence="2">
    <location>
        <begin position="1"/>
        <end position="59"/>
    </location>
</feature>
<gene>
    <name evidence="4" type="ORF">AaeL_AAEL017223</name>
</gene>
<dbReference type="HOGENOM" id="CLU_491938_0_0_1"/>
<dbReference type="STRING" id="7159.J9E9B6"/>
<dbReference type="EMBL" id="CH477258">
    <property type="protein sequence ID" value="EJY57446.1"/>
    <property type="molecule type" value="Genomic_DNA"/>
</dbReference>
<reference evidence="4" key="3">
    <citation type="submission" date="2012-09" db="EMBL/GenBank/DDBJ databases">
        <authorList>
            <consortium name="VectorBase"/>
        </authorList>
    </citation>
    <scope>NUCLEOTIDE SEQUENCE</scope>
    <source>
        <strain evidence="4">Liverpool</strain>
    </source>
</reference>
<accession>J9E9B6</accession>
<feature type="compositionally biased region" description="Basic and acidic residues" evidence="2">
    <location>
        <begin position="289"/>
        <end position="306"/>
    </location>
</feature>
<protein>
    <submittedName>
        <fullName evidence="4">AAEL017223-PA</fullName>
    </submittedName>
</protein>
<dbReference type="AlphaFoldDB" id="J9E9B6"/>
<dbReference type="Proteomes" id="UP000682892">
    <property type="component" value="Chromosome 1"/>
</dbReference>
<reference evidence="4" key="1">
    <citation type="submission" date="2005-10" db="EMBL/GenBank/DDBJ databases">
        <authorList>
            <person name="Loftus B.J."/>
            <person name="Nene V.M."/>
            <person name="Hannick L.I."/>
            <person name="Bidwell S."/>
            <person name="Haas B."/>
            <person name="Amedeo P."/>
            <person name="Orvis J."/>
            <person name="Wortman J.R."/>
            <person name="White O.R."/>
            <person name="Salzberg S."/>
            <person name="Shumway M."/>
            <person name="Koo H."/>
            <person name="Zhao Y."/>
            <person name="Holmes M."/>
            <person name="Miller J."/>
            <person name="Schatz M."/>
            <person name="Pop M."/>
            <person name="Pai G."/>
            <person name="Utterback T."/>
            <person name="Rogers Y.-H."/>
            <person name="Kravitz S."/>
            <person name="Fraser C.M."/>
        </authorList>
    </citation>
    <scope>NUCLEOTIDE SEQUENCE</scope>
    <source>
        <strain evidence="4">Liverpool</strain>
    </source>
</reference>
<dbReference type="InterPro" id="IPR005162">
    <property type="entry name" value="Retrotrans_gag_dom"/>
</dbReference>
<dbReference type="InterPro" id="IPR025602">
    <property type="entry name" value="BCP1_family"/>
</dbReference>
<dbReference type="PaxDb" id="7159-AAEL017223-PA"/>
<feature type="compositionally biased region" description="Basic and acidic residues" evidence="2">
    <location>
        <begin position="18"/>
        <end position="37"/>
    </location>
</feature>
<evidence type="ECO:0000313" key="5">
    <source>
        <dbReference type="Proteomes" id="UP000682892"/>
    </source>
</evidence>
<evidence type="ECO:0000256" key="2">
    <source>
        <dbReference type="SAM" id="MobiDB-lite"/>
    </source>
</evidence>
<evidence type="ECO:0000259" key="3">
    <source>
        <dbReference type="Pfam" id="PF03732"/>
    </source>
</evidence>
<feature type="domain" description="Retrotransposon gag" evidence="3">
    <location>
        <begin position="98"/>
        <end position="187"/>
    </location>
</feature>
<comment type="similarity">
    <text evidence="1">Belongs to the BCP1 family.</text>
</comment>
<feature type="compositionally biased region" description="Acidic residues" evidence="2">
    <location>
        <begin position="279"/>
        <end position="288"/>
    </location>
</feature>
<dbReference type="VEuPathDB" id="VectorBase:AAEL028052"/>
<name>J9E9B6_AEDAE</name>